<comment type="similarity">
    <text evidence="1">Belongs to the SMC family. SbcC subfamily.</text>
</comment>
<evidence type="ECO:0000256" key="1">
    <source>
        <dbReference type="ARBA" id="ARBA00006930"/>
    </source>
</evidence>
<dbReference type="Proteomes" id="UP000010931">
    <property type="component" value="Unassembled WGS sequence"/>
</dbReference>
<dbReference type="InterPro" id="IPR027417">
    <property type="entry name" value="P-loop_NTPase"/>
</dbReference>
<organism evidence="5 6">
    <name type="scientific">Streptomyces turgidiscabies (strain Car8)</name>
    <dbReference type="NCBI Taxonomy" id="698760"/>
    <lineage>
        <taxon>Bacteria</taxon>
        <taxon>Bacillati</taxon>
        <taxon>Actinomycetota</taxon>
        <taxon>Actinomycetes</taxon>
        <taxon>Kitasatosporales</taxon>
        <taxon>Streptomycetaceae</taxon>
        <taxon>Streptomyces</taxon>
    </lineage>
</organism>
<dbReference type="Pfam" id="PF13476">
    <property type="entry name" value="AAA_23"/>
    <property type="match status" value="1"/>
</dbReference>
<feature type="domain" description="Rad50/SbcC-type AAA" evidence="4">
    <location>
        <begin position="6"/>
        <end position="94"/>
    </location>
</feature>
<proteinExistence type="inferred from homology"/>
<sequence length="111" mass="12250">MKPLTLSLIGLRSYPTPVTVDFTGKNLVATVGNTGAGKSSMLDAIVYALFRKSSWDAKEPRQLIADGAQAMSVELTFLHNGQRWHIHRTMHATNPNAARHHLRNLDTGEEV</sequence>
<evidence type="ECO:0000256" key="3">
    <source>
        <dbReference type="ARBA" id="ARBA00013368"/>
    </source>
</evidence>
<dbReference type="Gene3D" id="3.40.50.300">
    <property type="entry name" value="P-loop containing nucleotide triphosphate hydrolases"/>
    <property type="match status" value="1"/>
</dbReference>
<dbReference type="RefSeq" id="WP_006374540.1">
    <property type="nucleotide sequence ID" value="NZ_AEJB01000104.1"/>
</dbReference>
<comment type="subunit">
    <text evidence="2">Heterodimer of SbcC and SbcD.</text>
</comment>
<evidence type="ECO:0000313" key="6">
    <source>
        <dbReference type="Proteomes" id="UP000010931"/>
    </source>
</evidence>
<dbReference type="SUPFAM" id="SSF52540">
    <property type="entry name" value="P-loop containing nucleoside triphosphate hydrolases"/>
    <property type="match status" value="1"/>
</dbReference>
<evidence type="ECO:0000259" key="4">
    <source>
        <dbReference type="Pfam" id="PF13476"/>
    </source>
</evidence>
<dbReference type="EMBL" id="AEJB01000104">
    <property type="protein sequence ID" value="ELP70111.1"/>
    <property type="molecule type" value="Genomic_DNA"/>
</dbReference>
<evidence type="ECO:0000256" key="2">
    <source>
        <dbReference type="ARBA" id="ARBA00011322"/>
    </source>
</evidence>
<comment type="caution">
    <text evidence="5">The sequence shown here is derived from an EMBL/GenBank/DDBJ whole genome shotgun (WGS) entry which is preliminary data.</text>
</comment>
<gene>
    <name evidence="5" type="ORF">STRTUCAR8_10180</name>
</gene>
<reference evidence="5 6" key="1">
    <citation type="journal article" date="2011" name="Plasmid">
        <title>Streptomyces turgidiscabies Car8 contains a modular pathogenicity island that shares virulence genes with other actinobacterial plant pathogens.</title>
        <authorList>
            <person name="Huguet-Tapia J.C."/>
            <person name="Badger J.H."/>
            <person name="Loria R."/>
            <person name="Pettis G.S."/>
        </authorList>
    </citation>
    <scope>NUCLEOTIDE SEQUENCE [LARGE SCALE GENOMIC DNA]</scope>
    <source>
        <strain evidence="5 6">Car8</strain>
    </source>
</reference>
<evidence type="ECO:0000313" key="5">
    <source>
        <dbReference type="EMBL" id="ELP70111.1"/>
    </source>
</evidence>
<dbReference type="PANTHER" id="PTHR32114">
    <property type="entry name" value="ABC TRANSPORTER ABCH.3"/>
    <property type="match status" value="1"/>
</dbReference>
<dbReference type="InterPro" id="IPR038729">
    <property type="entry name" value="Rad50/SbcC_AAA"/>
</dbReference>
<name>L7FGE6_STRT8</name>
<dbReference type="PANTHER" id="PTHR32114:SF2">
    <property type="entry name" value="ABC TRANSPORTER ABCH.3"/>
    <property type="match status" value="1"/>
</dbReference>
<accession>L7FGE6</accession>
<protein>
    <recommendedName>
        <fullName evidence="3">Nuclease SbcCD subunit C</fullName>
    </recommendedName>
</protein>
<keyword evidence="6" id="KW-1185">Reference proteome</keyword>
<dbReference type="GO" id="GO:0016887">
    <property type="term" value="F:ATP hydrolysis activity"/>
    <property type="evidence" value="ECO:0007669"/>
    <property type="project" value="InterPro"/>
</dbReference>
<dbReference type="GO" id="GO:0006302">
    <property type="term" value="P:double-strand break repair"/>
    <property type="evidence" value="ECO:0007669"/>
    <property type="project" value="InterPro"/>
</dbReference>
<feature type="non-terminal residue" evidence="5">
    <location>
        <position position="111"/>
    </location>
</feature>
<dbReference type="AlphaFoldDB" id="L7FGE6"/>